<dbReference type="InterPro" id="IPR009883">
    <property type="entry name" value="YgfX"/>
</dbReference>
<evidence type="ECO:0000313" key="3">
    <source>
        <dbReference type="Proteomes" id="UP001271890"/>
    </source>
</evidence>
<dbReference type="RefSeq" id="WP_319928983.1">
    <property type="nucleotide sequence ID" value="NZ_VCDN01000014.1"/>
</dbReference>
<reference evidence="3" key="1">
    <citation type="journal article" date="2024" name="Toxins">
        <title>Genome Sequence Analysis of Native Xenorhabdus Strains Isolated from Entomopathogenic Nematodes in Argentina.</title>
        <authorList>
            <person name="Palma L."/>
            <person name="Frizzo L."/>
            <person name="Kaiser S."/>
            <person name="Berry C."/>
            <person name="Caballero P."/>
            <person name="Bode H.B."/>
            <person name="Del Valle E.E."/>
        </authorList>
    </citation>
    <scope>NUCLEOTIDE SEQUENCE [LARGE SCALE GENOMIC DNA]</scope>
    <source>
        <strain evidence="3">12</strain>
    </source>
</reference>
<keyword evidence="1" id="KW-0472">Membrane</keyword>
<dbReference type="Proteomes" id="UP001271890">
    <property type="component" value="Unassembled WGS sequence"/>
</dbReference>
<keyword evidence="1" id="KW-0812">Transmembrane</keyword>
<proteinExistence type="predicted"/>
<dbReference type="Pfam" id="PF07254">
    <property type="entry name" value="Cpta_toxin"/>
    <property type="match status" value="1"/>
</dbReference>
<dbReference type="EMBL" id="VCDN01000014">
    <property type="protein sequence ID" value="MDX7986539.1"/>
    <property type="molecule type" value="Genomic_DNA"/>
</dbReference>
<feature type="transmembrane region" description="Helical" evidence="1">
    <location>
        <begin position="40"/>
        <end position="59"/>
    </location>
</feature>
<sequence>MVLWNNELTISRHTRLFSGCVHGGVAWAALLAPWPMNGVYFWLVAMLFLSIIMLSWVGSQKNIQRCQGRLVMFKGNKVHWQKAAWRISQPPWFCPYGMLVVLEALGEAENIDGQPPARLWLAFDSMPPGAWRHLNQLMRQYPDI</sequence>
<evidence type="ECO:0000313" key="2">
    <source>
        <dbReference type="EMBL" id="MDX7986539.1"/>
    </source>
</evidence>
<protein>
    <recommendedName>
        <fullName evidence="4">Toxin CptA</fullName>
    </recommendedName>
</protein>
<evidence type="ECO:0000256" key="1">
    <source>
        <dbReference type="SAM" id="Phobius"/>
    </source>
</evidence>
<feature type="transmembrane region" description="Helical" evidence="1">
    <location>
        <begin position="16"/>
        <end position="34"/>
    </location>
</feature>
<gene>
    <name evidence="2" type="ORF">FE392_04205</name>
</gene>
<name>A0ABU4S5R1_9GAMM</name>
<evidence type="ECO:0008006" key="4">
    <source>
        <dbReference type="Google" id="ProtNLM"/>
    </source>
</evidence>
<keyword evidence="1" id="KW-1133">Transmembrane helix</keyword>
<organism evidence="2 3">
    <name type="scientific">Xenorhabdus santafensis</name>
    <dbReference type="NCBI Taxonomy" id="2582833"/>
    <lineage>
        <taxon>Bacteria</taxon>
        <taxon>Pseudomonadati</taxon>
        <taxon>Pseudomonadota</taxon>
        <taxon>Gammaproteobacteria</taxon>
        <taxon>Enterobacterales</taxon>
        <taxon>Morganellaceae</taxon>
        <taxon>Xenorhabdus</taxon>
    </lineage>
</organism>
<accession>A0ABU4S5R1</accession>
<keyword evidence="3" id="KW-1185">Reference proteome</keyword>
<comment type="caution">
    <text evidence="2">The sequence shown here is derived from an EMBL/GenBank/DDBJ whole genome shotgun (WGS) entry which is preliminary data.</text>
</comment>